<dbReference type="OrthoDB" id="6058590at2"/>
<dbReference type="EMBL" id="LXSL01000030">
    <property type="protein sequence ID" value="OAM26429.1"/>
    <property type="molecule type" value="Genomic_DNA"/>
</dbReference>
<comment type="caution">
    <text evidence="1">The sequence shown here is derived from an EMBL/GenBank/DDBJ whole genome shotgun (WGS) entry which is preliminary data.</text>
</comment>
<accession>A0A1A9RVT1</accession>
<dbReference type="STRING" id="1795827.A7P95_09625"/>
<evidence type="ECO:0000313" key="2">
    <source>
        <dbReference type="Proteomes" id="UP000077885"/>
    </source>
</evidence>
<gene>
    <name evidence="1" type="ORF">A7P95_09625</name>
</gene>
<dbReference type="Proteomes" id="UP000077885">
    <property type="component" value="Unassembled WGS sequence"/>
</dbReference>
<evidence type="ECO:0000313" key="1">
    <source>
        <dbReference type="EMBL" id="OAM26429.1"/>
    </source>
</evidence>
<organism evidence="1 2">
    <name type="scientific">Eikenella longinqua</name>
    <dbReference type="NCBI Taxonomy" id="1795827"/>
    <lineage>
        <taxon>Bacteria</taxon>
        <taxon>Pseudomonadati</taxon>
        <taxon>Pseudomonadota</taxon>
        <taxon>Betaproteobacteria</taxon>
        <taxon>Neisseriales</taxon>
        <taxon>Neisseriaceae</taxon>
        <taxon>Eikenella</taxon>
    </lineage>
</organism>
<dbReference type="AlphaFoldDB" id="A0A1A9RVT1"/>
<protein>
    <submittedName>
        <fullName evidence="1">Uncharacterized protein</fullName>
    </submittedName>
</protein>
<sequence length="119" mass="13920">MKSYMLNIPSFQYPESFKKIIELKLIDFDIWHLLDADWAAALHQGLQTRYPERQLIPFAKRGDCDDTACFEIGKGGKVQLIHDFARPGWEQRQEFPACWAWLAQAVNDMIEYNREDGIV</sequence>
<proteinExistence type="predicted"/>
<name>A0A1A9RVT1_9NEIS</name>
<reference evidence="2" key="1">
    <citation type="submission" date="2016-05" db="EMBL/GenBank/DDBJ databases">
        <title>Draft genome of Corynebacterium afermentans subsp. afermentans LCDC 88199T.</title>
        <authorList>
            <person name="Bernier A.-M."/>
            <person name="Bernard K."/>
        </authorList>
    </citation>
    <scope>NUCLEOTIDE SEQUENCE [LARGE SCALE GENOMIC DNA]</scope>
    <source>
        <strain evidence="2">NML02-A-017</strain>
    </source>
</reference>
<dbReference type="RefSeq" id="WP_067594588.1">
    <property type="nucleotide sequence ID" value="NZ_LXSL01000030.1"/>
</dbReference>
<keyword evidence="2" id="KW-1185">Reference proteome</keyword>